<feature type="domain" description="ABC transporter substrate-binding protein PnrA-like" evidence="7">
    <location>
        <begin position="47"/>
        <end position="351"/>
    </location>
</feature>
<dbReference type="PROSITE" id="PS51257">
    <property type="entry name" value="PROKAR_LIPOPROTEIN"/>
    <property type="match status" value="1"/>
</dbReference>
<dbReference type="Pfam" id="PF02608">
    <property type="entry name" value="Bmp"/>
    <property type="match status" value="1"/>
</dbReference>
<dbReference type="SUPFAM" id="SSF53822">
    <property type="entry name" value="Periplasmic binding protein-like I"/>
    <property type="match status" value="1"/>
</dbReference>
<evidence type="ECO:0000256" key="3">
    <source>
        <dbReference type="ARBA" id="ARBA00022475"/>
    </source>
</evidence>
<comment type="similarity">
    <text evidence="2">Belongs to the BMP lipoprotein family.</text>
</comment>
<evidence type="ECO:0000256" key="4">
    <source>
        <dbReference type="ARBA" id="ARBA00022729"/>
    </source>
</evidence>
<dbReference type="InterPro" id="IPR050957">
    <property type="entry name" value="BMP_lipoprotein"/>
</dbReference>
<dbReference type="OrthoDB" id="9784230at2"/>
<dbReference type="STRING" id="82801.SAMN04488506_0728"/>
<keyword evidence="6" id="KW-0449">Lipoprotein</keyword>
<evidence type="ECO:0000259" key="7">
    <source>
        <dbReference type="Pfam" id="PF02608"/>
    </source>
</evidence>
<keyword evidence="3" id="KW-1003">Cell membrane</keyword>
<dbReference type="Proteomes" id="UP000199136">
    <property type="component" value="Unassembled WGS sequence"/>
</dbReference>
<dbReference type="EMBL" id="FOXW01000002">
    <property type="protein sequence ID" value="SFQ13920.1"/>
    <property type="molecule type" value="Genomic_DNA"/>
</dbReference>
<evidence type="ECO:0000256" key="6">
    <source>
        <dbReference type="ARBA" id="ARBA00023288"/>
    </source>
</evidence>
<evidence type="ECO:0000256" key="2">
    <source>
        <dbReference type="ARBA" id="ARBA00008610"/>
    </source>
</evidence>
<name>A0A1I5W2K7_9LACT</name>
<keyword evidence="9" id="KW-1185">Reference proteome</keyword>
<dbReference type="AlphaFoldDB" id="A0A1I5W2K7"/>
<dbReference type="PANTHER" id="PTHR34296">
    <property type="entry name" value="TRANSCRIPTIONAL ACTIVATOR PROTEIN MED"/>
    <property type="match status" value="1"/>
</dbReference>
<dbReference type="PANTHER" id="PTHR34296:SF2">
    <property type="entry name" value="ABC TRANSPORTER GUANOSINE-BINDING PROTEIN NUPN"/>
    <property type="match status" value="1"/>
</dbReference>
<accession>A0A1I5W2K7</accession>
<dbReference type="RefSeq" id="WP_092479791.1">
    <property type="nucleotide sequence ID" value="NZ_FOXW01000002.1"/>
</dbReference>
<proteinExistence type="inferred from homology"/>
<reference evidence="8 9" key="1">
    <citation type="submission" date="2016-10" db="EMBL/GenBank/DDBJ databases">
        <authorList>
            <person name="de Groot N.N."/>
        </authorList>
    </citation>
    <scope>NUCLEOTIDE SEQUENCE [LARGE SCALE GENOMIC DNA]</scope>
    <source>
        <strain evidence="8 9">DSM 20581</strain>
    </source>
</reference>
<evidence type="ECO:0000256" key="1">
    <source>
        <dbReference type="ARBA" id="ARBA00004193"/>
    </source>
</evidence>
<dbReference type="GO" id="GO:0005886">
    <property type="term" value="C:plasma membrane"/>
    <property type="evidence" value="ECO:0007669"/>
    <property type="project" value="UniProtKB-SubCell"/>
</dbReference>
<evidence type="ECO:0000313" key="8">
    <source>
        <dbReference type="EMBL" id="SFQ13920.1"/>
    </source>
</evidence>
<gene>
    <name evidence="8" type="ORF">SAMN04488506_0728</name>
</gene>
<dbReference type="CDD" id="cd06354">
    <property type="entry name" value="PBP1_PrnA-like"/>
    <property type="match status" value="1"/>
</dbReference>
<keyword evidence="5" id="KW-0472">Membrane</keyword>
<sequence length="358" mass="38093">MENRNLKKLLGLGLTTGLILAACGNGGDTEESSAGSEESTSTDDFSIVMVTDIGGVDDGSFNQSAWEGMQAWGEEHSKEENNGFAYIQSNEDSEFVPNLNQALNADFDLIYGIGYKLKPAMEDVASSNPDQHFVIIDDVIEADNVASVLFKDHEAAFLAGVAAASTTQTDRVGFVGGQESAVIDRFEAGFLAGVYAVNPDITVDVEYAGSFGDAAKGKQLAAAMYSNGADIIYHASGDTGNGVFTEAKDRMNANPDDQIWVIGVDRDQTDEGNYDGGNLTLTSTLKGVGQVVQDISNESMEGNFKGGEVSNFGLAEEGVDLTEGNLSEDVWTVVEDYRQQIIDGEIEVPENPADVKAE</sequence>
<comment type="subcellular location">
    <subcellularLocation>
        <location evidence="1">Cell membrane</location>
        <topology evidence="1">Lipid-anchor</topology>
    </subcellularLocation>
</comment>
<dbReference type="InterPro" id="IPR003760">
    <property type="entry name" value="PnrA-like"/>
</dbReference>
<keyword evidence="4" id="KW-0732">Signal</keyword>
<dbReference type="InterPro" id="IPR028082">
    <property type="entry name" value="Peripla_BP_I"/>
</dbReference>
<evidence type="ECO:0000256" key="5">
    <source>
        <dbReference type="ARBA" id="ARBA00023136"/>
    </source>
</evidence>
<evidence type="ECO:0000313" key="9">
    <source>
        <dbReference type="Proteomes" id="UP000199136"/>
    </source>
</evidence>
<organism evidence="8 9">
    <name type="scientific">Desemzia incerta</name>
    <dbReference type="NCBI Taxonomy" id="82801"/>
    <lineage>
        <taxon>Bacteria</taxon>
        <taxon>Bacillati</taxon>
        <taxon>Bacillota</taxon>
        <taxon>Bacilli</taxon>
        <taxon>Lactobacillales</taxon>
        <taxon>Carnobacteriaceae</taxon>
        <taxon>Desemzia</taxon>
    </lineage>
</organism>
<protein>
    <submittedName>
        <fullName evidence="8">Nucleoside-binding protein</fullName>
    </submittedName>
</protein>
<dbReference type="Gene3D" id="3.40.50.2300">
    <property type="match status" value="2"/>
</dbReference>